<dbReference type="Proteomes" id="UP000887566">
    <property type="component" value="Unplaced"/>
</dbReference>
<dbReference type="AlphaFoldDB" id="A0A914W7L1"/>
<evidence type="ECO:0000256" key="3">
    <source>
        <dbReference type="ARBA" id="ARBA00022670"/>
    </source>
</evidence>
<evidence type="ECO:0000313" key="6">
    <source>
        <dbReference type="Proteomes" id="UP000887566"/>
    </source>
</evidence>
<dbReference type="InterPro" id="IPR029058">
    <property type="entry name" value="AB_hydrolase_fold"/>
</dbReference>
<dbReference type="GO" id="GO:0031647">
    <property type="term" value="P:regulation of protein stability"/>
    <property type="evidence" value="ECO:0007669"/>
    <property type="project" value="UniProtKB-ARBA"/>
</dbReference>
<dbReference type="WBParaSite" id="PSAMB.scaffold323size56620.g4631.t1">
    <property type="protein sequence ID" value="PSAMB.scaffold323size56620.g4631.t1"/>
    <property type="gene ID" value="PSAMB.scaffold323size56620.g4631"/>
</dbReference>
<keyword evidence="2" id="KW-0121">Carboxypeptidase</keyword>
<dbReference type="GO" id="GO:0006508">
    <property type="term" value="P:proteolysis"/>
    <property type="evidence" value="ECO:0007669"/>
    <property type="project" value="UniProtKB-KW"/>
</dbReference>
<dbReference type="GO" id="GO:1904715">
    <property type="term" value="P:negative regulation of chaperone-mediated autophagy"/>
    <property type="evidence" value="ECO:0007669"/>
    <property type="project" value="UniProtKB-ARBA"/>
</dbReference>
<dbReference type="Gene3D" id="3.40.50.1820">
    <property type="entry name" value="alpha/beta hydrolase"/>
    <property type="match status" value="1"/>
</dbReference>
<protein>
    <submittedName>
        <fullName evidence="7">Uncharacterized protein</fullName>
    </submittedName>
</protein>
<reference evidence="7" key="1">
    <citation type="submission" date="2022-11" db="UniProtKB">
        <authorList>
            <consortium name="WormBaseParasite"/>
        </authorList>
    </citation>
    <scope>IDENTIFICATION</scope>
</reference>
<dbReference type="PROSITE" id="PS00560">
    <property type="entry name" value="CARBOXYPEPT_SER_HIS"/>
    <property type="match status" value="1"/>
</dbReference>
<evidence type="ECO:0000256" key="1">
    <source>
        <dbReference type="ARBA" id="ARBA00009431"/>
    </source>
</evidence>
<dbReference type="FunFam" id="3.40.50.1820:FF:000335">
    <property type="entry name" value="Carboxypeptidase"/>
    <property type="match status" value="1"/>
</dbReference>
<dbReference type="Pfam" id="PF00450">
    <property type="entry name" value="Peptidase_S10"/>
    <property type="match status" value="1"/>
</dbReference>
<keyword evidence="3" id="KW-0645">Protease</keyword>
<evidence type="ECO:0000256" key="4">
    <source>
        <dbReference type="ARBA" id="ARBA00022801"/>
    </source>
</evidence>
<sequence length="507" mass="56273">MLTIHIFVFLTAATHQLAFAARKDVDQIVSLPGLTYDVEFKQYSGYLQGTTGVNLHYWLVESQSATPSTDPLIVWLNGGPGCSSVKGLIKELGPFHPNPDGATLFENVYSWNKKANVLFVEMPKNTGFSFQNTSLNNGTTYNDETTGADTLAAVKDFFDSYPEYKIRDFYVMGVSYGGVYVPLLTNLLIKEIQAGRLTANLVGIAIGNGQLNVTQIINSNMVLLYAHGLIGKDDWNSLQKCCPNTTLVDCDFSQWLTLNTDGVPYPVNITTECGGIVADLGLARVWATLNNVYNIYQDCYQKPATSSKTSFASSEVPLPSSRSAENAFIDQGSMINWASTDAFGGYSCYADSAAEKFLNTPTVRDALHIPSEAPTWQTCSEDVNQKYIREYLDTTSLFDFIIGSGYKLKMLIYNGDVDTACNFLAAEWFIEELKTKYNMTITETRHPWYFQQAPQYSLQLAGYQKSFGFRNVTIDLVTVKGSGHYVPMDRPGPALQMITNFINNANY</sequence>
<evidence type="ECO:0000256" key="2">
    <source>
        <dbReference type="ARBA" id="ARBA00022645"/>
    </source>
</evidence>
<keyword evidence="4" id="KW-0378">Hydrolase</keyword>
<keyword evidence="5" id="KW-0732">Signal</keyword>
<feature type="signal peptide" evidence="5">
    <location>
        <begin position="1"/>
        <end position="20"/>
    </location>
</feature>
<dbReference type="PANTHER" id="PTHR11802">
    <property type="entry name" value="SERINE PROTEASE FAMILY S10 SERINE CARBOXYPEPTIDASE"/>
    <property type="match status" value="1"/>
</dbReference>
<dbReference type="InterPro" id="IPR001563">
    <property type="entry name" value="Peptidase_S10"/>
</dbReference>
<keyword evidence="6" id="KW-1185">Reference proteome</keyword>
<proteinExistence type="inferred from homology"/>
<dbReference type="GO" id="GO:0004185">
    <property type="term" value="F:serine-type carboxypeptidase activity"/>
    <property type="evidence" value="ECO:0007669"/>
    <property type="project" value="InterPro"/>
</dbReference>
<feature type="chain" id="PRO_5037195482" evidence="5">
    <location>
        <begin position="21"/>
        <end position="507"/>
    </location>
</feature>
<dbReference type="PRINTS" id="PR00724">
    <property type="entry name" value="CRBOXYPTASEC"/>
</dbReference>
<comment type="similarity">
    <text evidence="1">Belongs to the peptidase S10 family.</text>
</comment>
<dbReference type="SUPFAM" id="SSF53474">
    <property type="entry name" value="alpha/beta-Hydrolases"/>
    <property type="match status" value="1"/>
</dbReference>
<name>A0A914W7L1_9BILA</name>
<organism evidence="6 7">
    <name type="scientific">Plectus sambesii</name>
    <dbReference type="NCBI Taxonomy" id="2011161"/>
    <lineage>
        <taxon>Eukaryota</taxon>
        <taxon>Metazoa</taxon>
        <taxon>Ecdysozoa</taxon>
        <taxon>Nematoda</taxon>
        <taxon>Chromadorea</taxon>
        <taxon>Plectida</taxon>
        <taxon>Plectina</taxon>
        <taxon>Plectoidea</taxon>
        <taxon>Plectidae</taxon>
        <taxon>Plectus</taxon>
    </lineage>
</organism>
<evidence type="ECO:0000313" key="7">
    <source>
        <dbReference type="WBParaSite" id="PSAMB.scaffold323size56620.g4631.t1"/>
    </source>
</evidence>
<accession>A0A914W7L1</accession>
<evidence type="ECO:0000256" key="5">
    <source>
        <dbReference type="SAM" id="SignalP"/>
    </source>
</evidence>
<dbReference type="InterPro" id="IPR033124">
    <property type="entry name" value="Ser_caboxypep_his_AS"/>
</dbReference>
<dbReference type="PANTHER" id="PTHR11802:SF480">
    <property type="entry name" value="CARBOXYPEPTIDASE"/>
    <property type="match status" value="1"/>
</dbReference>